<evidence type="ECO:0000313" key="1">
    <source>
        <dbReference type="EMBL" id="ETW79384.1"/>
    </source>
</evidence>
<gene>
    <name evidence="1" type="ORF">HETIRDRAFT_460186</name>
</gene>
<dbReference type="InParanoid" id="W4K0Z8"/>
<dbReference type="GeneID" id="20677048"/>
<organism evidence="1 2">
    <name type="scientific">Heterobasidion irregulare (strain TC 32-1)</name>
    <dbReference type="NCBI Taxonomy" id="747525"/>
    <lineage>
        <taxon>Eukaryota</taxon>
        <taxon>Fungi</taxon>
        <taxon>Dikarya</taxon>
        <taxon>Basidiomycota</taxon>
        <taxon>Agaricomycotina</taxon>
        <taxon>Agaricomycetes</taxon>
        <taxon>Russulales</taxon>
        <taxon>Bondarzewiaceae</taxon>
        <taxon>Heterobasidion</taxon>
        <taxon>Heterobasidion annosum species complex</taxon>
    </lineage>
</organism>
<dbReference type="AlphaFoldDB" id="W4K0Z8"/>
<dbReference type="Proteomes" id="UP000030671">
    <property type="component" value="Unassembled WGS sequence"/>
</dbReference>
<reference evidence="1 2" key="1">
    <citation type="journal article" date="2012" name="New Phytol.">
        <title>Insight into trade-off between wood decay and parasitism from the genome of a fungal forest pathogen.</title>
        <authorList>
            <person name="Olson A."/>
            <person name="Aerts A."/>
            <person name="Asiegbu F."/>
            <person name="Belbahri L."/>
            <person name="Bouzid O."/>
            <person name="Broberg A."/>
            <person name="Canback B."/>
            <person name="Coutinho P.M."/>
            <person name="Cullen D."/>
            <person name="Dalman K."/>
            <person name="Deflorio G."/>
            <person name="van Diepen L.T."/>
            <person name="Dunand C."/>
            <person name="Duplessis S."/>
            <person name="Durling M."/>
            <person name="Gonthier P."/>
            <person name="Grimwood J."/>
            <person name="Fossdal C.G."/>
            <person name="Hansson D."/>
            <person name="Henrissat B."/>
            <person name="Hietala A."/>
            <person name="Himmelstrand K."/>
            <person name="Hoffmeister D."/>
            <person name="Hogberg N."/>
            <person name="James T.Y."/>
            <person name="Karlsson M."/>
            <person name="Kohler A."/>
            <person name="Kues U."/>
            <person name="Lee Y.H."/>
            <person name="Lin Y.C."/>
            <person name="Lind M."/>
            <person name="Lindquist E."/>
            <person name="Lombard V."/>
            <person name="Lucas S."/>
            <person name="Lunden K."/>
            <person name="Morin E."/>
            <person name="Murat C."/>
            <person name="Park J."/>
            <person name="Raffaello T."/>
            <person name="Rouze P."/>
            <person name="Salamov A."/>
            <person name="Schmutz J."/>
            <person name="Solheim H."/>
            <person name="Stahlberg J."/>
            <person name="Velez H."/>
            <person name="de Vries R.P."/>
            <person name="Wiebenga A."/>
            <person name="Woodward S."/>
            <person name="Yakovlev I."/>
            <person name="Garbelotto M."/>
            <person name="Martin F."/>
            <person name="Grigoriev I.V."/>
            <person name="Stenlid J."/>
        </authorList>
    </citation>
    <scope>NUCLEOTIDE SEQUENCE [LARGE SCALE GENOMIC DNA]</scope>
    <source>
        <strain evidence="1 2">TC 32-1</strain>
    </source>
</reference>
<proteinExistence type="predicted"/>
<dbReference type="KEGG" id="hir:HETIRDRAFT_460186"/>
<accession>W4K0Z8</accession>
<evidence type="ECO:0000313" key="2">
    <source>
        <dbReference type="Proteomes" id="UP000030671"/>
    </source>
</evidence>
<protein>
    <submittedName>
        <fullName evidence="1">Uncharacterized protein</fullName>
    </submittedName>
</protein>
<name>W4K0Z8_HETIT</name>
<keyword evidence="2" id="KW-1185">Reference proteome</keyword>
<dbReference type="RefSeq" id="XP_009549617.1">
    <property type="nucleotide sequence ID" value="XM_009551322.1"/>
</dbReference>
<sequence>MPALPTLPNVRSPAHPLTVMPACPFFRSPPARLLDPITTPSISTFPPSTPRYTYSLPFSTLGPCNSHCRRYTCSHPVRVRALICDINPRPRIQSPCSSPRHHPSARQFVRLIPSLVPAFNGGAPHV</sequence>
<dbReference type="EMBL" id="KI925461">
    <property type="protein sequence ID" value="ETW79384.1"/>
    <property type="molecule type" value="Genomic_DNA"/>
</dbReference>
<dbReference type="HOGENOM" id="CLU_1981860_0_0_1"/>